<reference evidence="1 2" key="1">
    <citation type="submission" date="2018-11" db="EMBL/GenBank/DDBJ databases">
        <authorList>
            <person name="Da X."/>
        </authorList>
    </citation>
    <scope>NUCLEOTIDE SEQUENCE [LARGE SCALE GENOMIC DNA]</scope>
    <source>
        <strain evidence="1 2">S14-144</strain>
    </source>
</reference>
<evidence type="ECO:0000313" key="1">
    <source>
        <dbReference type="EMBL" id="AZI59596.1"/>
    </source>
</evidence>
<protein>
    <submittedName>
        <fullName evidence="1">Glutaredoxin family protein</fullName>
    </submittedName>
</protein>
<gene>
    <name evidence="1" type="ORF">EH165_12100</name>
</gene>
<dbReference type="EMBL" id="CP034170">
    <property type="protein sequence ID" value="AZI59596.1"/>
    <property type="molecule type" value="Genomic_DNA"/>
</dbReference>
<sequence>MIVTLITRKDCHLCTEAAQVLSRVAAEVGIGWNEVDVDSDAEMRGEYGDQVPVVLIDGQMHSYFRLDEGRLRRALAD</sequence>
<dbReference type="AlphaFoldDB" id="A0A3G9A022"/>
<dbReference type="SUPFAM" id="SSF52833">
    <property type="entry name" value="Thioredoxin-like"/>
    <property type="match status" value="1"/>
</dbReference>
<name>A0A3G9A022_9ACTN</name>
<dbReference type="RefSeq" id="WP_124800500.1">
    <property type="nucleotide sequence ID" value="NZ_CP034170.1"/>
</dbReference>
<evidence type="ECO:0000313" key="2">
    <source>
        <dbReference type="Proteomes" id="UP000268084"/>
    </source>
</evidence>
<dbReference type="InterPro" id="IPR036249">
    <property type="entry name" value="Thioredoxin-like_sf"/>
</dbReference>
<keyword evidence="2" id="KW-1185">Reference proteome</keyword>
<dbReference type="OrthoDB" id="8779161at2"/>
<dbReference type="Gene3D" id="3.40.30.10">
    <property type="entry name" value="Glutaredoxin"/>
    <property type="match status" value="1"/>
</dbReference>
<dbReference type="KEGG" id="nak:EH165_12100"/>
<dbReference type="Proteomes" id="UP000268084">
    <property type="component" value="Chromosome"/>
</dbReference>
<accession>A0A3G9A022</accession>
<dbReference type="Pfam" id="PF05768">
    <property type="entry name" value="Glrx-like"/>
    <property type="match status" value="1"/>
</dbReference>
<dbReference type="InterPro" id="IPR008554">
    <property type="entry name" value="Glutaredoxin-like"/>
</dbReference>
<organism evidence="1 2">
    <name type="scientific">Nakamurella antarctica</name>
    <dbReference type="NCBI Taxonomy" id="1902245"/>
    <lineage>
        <taxon>Bacteria</taxon>
        <taxon>Bacillati</taxon>
        <taxon>Actinomycetota</taxon>
        <taxon>Actinomycetes</taxon>
        <taxon>Nakamurellales</taxon>
        <taxon>Nakamurellaceae</taxon>
        <taxon>Nakamurella</taxon>
    </lineage>
</organism>
<reference evidence="1 2" key="2">
    <citation type="submission" date="2018-12" db="EMBL/GenBank/DDBJ databases">
        <title>Nakamurella antarcticus sp. nov., isolated from Antarctica South Shetland Islands soil.</title>
        <authorList>
            <person name="Peng F."/>
        </authorList>
    </citation>
    <scope>NUCLEOTIDE SEQUENCE [LARGE SCALE GENOMIC DNA]</scope>
    <source>
        <strain evidence="1 2">S14-144</strain>
    </source>
</reference>
<proteinExistence type="predicted"/>